<dbReference type="Pfam" id="PF03755">
    <property type="entry name" value="YicC-like_N"/>
    <property type="match status" value="1"/>
</dbReference>
<proteinExistence type="inferred from homology"/>
<organism evidence="8 9">
    <name type="scientific">Gynuella sunshinyii YC6258</name>
    <dbReference type="NCBI Taxonomy" id="1445510"/>
    <lineage>
        <taxon>Bacteria</taxon>
        <taxon>Pseudomonadati</taxon>
        <taxon>Pseudomonadota</taxon>
        <taxon>Gammaproteobacteria</taxon>
        <taxon>Oceanospirillales</taxon>
        <taxon>Saccharospirillaceae</taxon>
        <taxon>Gynuella</taxon>
    </lineage>
</organism>
<dbReference type="PATRIC" id="fig|1445510.3.peg.91"/>
<dbReference type="GO" id="GO:0016787">
    <property type="term" value="F:hydrolase activity"/>
    <property type="evidence" value="ECO:0007669"/>
    <property type="project" value="UniProtKB-KW"/>
</dbReference>
<gene>
    <name evidence="8" type="ORF">YC6258_00095</name>
</gene>
<dbReference type="Proteomes" id="UP000032266">
    <property type="component" value="Chromosome"/>
</dbReference>
<dbReference type="InterPro" id="IPR013527">
    <property type="entry name" value="YicC-like_N"/>
</dbReference>
<comment type="cofactor">
    <cofactor evidence="1">
        <name>a divalent metal cation</name>
        <dbReference type="ChEBI" id="CHEBI:60240"/>
    </cofactor>
</comment>
<dbReference type="AlphaFoldDB" id="A0A0C5VD23"/>
<evidence type="ECO:0000259" key="6">
    <source>
        <dbReference type="Pfam" id="PF03755"/>
    </source>
</evidence>
<dbReference type="KEGG" id="gsn:YC6258_00095"/>
<keyword evidence="3" id="KW-0255">Endonuclease</keyword>
<dbReference type="InterPro" id="IPR005229">
    <property type="entry name" value="YicC/YloC-like"/>
</dbReference>
<dbReference type="PANTHER" id="PTHR30636">
    <property type="entry name" value="UPF0701 PROTEIN YICC"/>
    <property type="match status" value="1"/>
</dbReference>
<evidence type="ECO:0000259" key="7">
    <source>
        <dbReference type="Pfam" id="PF08340"/>
    </source>
</evidence>
<dbReference type="HOGENOM" id="CLU_076609_0_0_6"/>
<evidence type="ECO:0000256" key="4">
    <source>
        <dbReference type="ARBA" id="ARBA00022801"/>
    </source>
</evidence>
<evidence type="ECO:0000256" key="1">
    <source>
        <dbReference type="ARBA" id="ARBA00001968"/>
    </source>
</evidence>
<keyword evidence="9" id="KW-1185">Reference proteome</keyword>
<accession>A0A0C5VD23</accession>
<evidence type="ECO:0000256" key="2">
    <source>
        <dbReference type="ARBA" id="ARBA00022722"/>
    </source>
</evidence>
<dbReference type="STRING" id="1445510.YC6258_00095"/>
<evidence type="ECO:0000313" key="9">
    <source>
        <dbReference type="Proteomes" id="UP000032266"/>
    </source>
</evidence>
<protein>
    <submittedName>
        <fullName evidence="8">Putative stress-induced protein</fullName>
    </submittedName>
</protein>
<dbReference type="EMBL" id="CP007142">
    <property type="protein sequence ID" value="AJQ92151.1"/>
    <property type="molecule type" value="Genomic_DNA"/>
</dbReference>
<feature type="domain" description="Endoribonuclease YicC-like N-terminal" evidence="6">
    <location>
        <begin position="24"/>
        <end position="176"/>
    </location>
</feature>
<keyword evidence="4" id="KW-0378">Hydrolase</keyword>
<evidence type="ECO:0000313" key="8">
    <source>
        <dbReference type="EMBL" id="AJQ92151.1"/>
    </source>
</evidence>
<evidence type="ECO:0000256" key="5">
    <source>
        <dbReference type="ARBA" id="ARBA00035648"/>
    </source>
</evidence>
<name>A0A0C5VD23_9GAMM</name>
<dbReference type="Pfam" id="PF08340">
    <property type="entry name" value="YicC-like_C"/>
    <property type="match status" value="1"/>
</dbReference>
<dbReference type="InterPro" id="IPR013551">
    <property type="entry name" value="YicC-like_C"/>
</dbReference>
<evidence type="ECO:0000256" key="3">
    <source>
        <dbReference type="ARBA" id="ARBA00022759"/>
    </source>
</evidence>
<dbReference type="GO" id="GO:0004521">
    <property type="term" value="F:RNA endonuclease activity"/>
    <property type="evidence" value="ECO:0007669"/>
    <property type="project" value="InterPro"/>
</dbReference>
<keyword evidence="2" id="KW-0540">Nuclease</keyword>
<sequence>MTLWVLRNNRYTAALIRLWESIMILSMTGFARKETSDTWGTLSLEIKAVNHRYLETWFRLPDSLRMAEIPLRERIKKKLSRGKVEVQVRFSPQAQTTNQLSVNTQLVHDLNQAIEQIKAIIPQSSNVNPLNILQWPGVVAEQALDPEQLQAELFKLLDSALDDLLAHRAREGAELAQAIEERLQLISTIVAEVRTRLPEIIEEQRTNLKTKVSELIEQIDPQRLEQEIVLLAQKIDVAEELDRLDAHVQETRHVLTQKGSVGRRLDFLMQEFNREANTLSSKSILAETTKKAVDLKVYIEQMREQIQNIE</sequence>
<feature type="domain" description="Endoribonuclease YicC-like C-terminal" evidence="7">
    <location>
        <begin position="194"/>
        <end position="310"/>
    </location>
</feature>
<dbReference type="NCBIfam" id="TIGR00255">
    <property type="entry name" value="YicC/YloC family endoribonuclease"/>
    <property type="match status" value="1"/>
</dbReference>
<reference evidence="8 9" key="1">
    <citation type="submission" date="2014-01" db="EMBL/GenBank/DDBJ databases">
        <title>Full genme sequencing of cellulolytic bacterium Gynuella sunshinyii YC6258T gen. nov., sp. nov.</title>
        <authorList>
            <person name="Khan H."/>
            <person name="Chung E.J."/>
            <person name="Chung Y.R."/>
        </authorList>
    </citation>
    <scope>NUCLEOTIDE SEQUENCE [LARGE SCALE GENOMIC DNA]</scope>
    <source>
        <strain evidence="8 9">YC6258</strain>
    </source>
</reference>
<dbReference type="PANTHER" id="PTHR30636:SF3">
    <property type="entry name" value="UPF0701 PROTEIN YICC"/>
    <property type="match status" value="1"/>
</dbReference>
<comment type="similarity">
    <text evidence="5">Belongs to the YicC/YloC family.</text>
</comment>